<proteinExistence type="predicted"/>
<dbReference type="EMBL" id="JAZDQT010000001">
    <property type="protein sequence ID" value="MEE1943789.1"/>
    <property type="molecule type" value="Genomic_DNA"/>
</dbReference>
<organism evidence="2 3">
    <name type="scientific">Pedobacter albus</name>
    <dbReference type="NCBI Taxonomy" id="3113905"/>
    <lineage>
        <taxon>Bacteria</taxon>
        <taxon>Pseudomonadati</taxon>
        <taxon>Bacteroidota</taxon>
        <taxon>Sphingobacteriia</taxon>
        <taxon>Sphingobacteriales</taxon>
        <taxon>Sphingobacteriaceae</taxon>
        <taxon>Pedobacter</taxon>
    </lineage>
</organism>
<evidence type="ECO:0000313" key="3">
    <source>
        <dbReference type="Proteomes" id="UP001336835"/>
    </source>
</evidence>
<evidence type="ECO:0000256" key="1">
    <source>
        <dbReference type="SAM" id="SignalP"/>
    </source>
</evidence>
<feature type="signal peptide" evidence="1">
    <location>
        <begin position="1"/>
        <end position="23"/>
    </location>
</feature>
<reference evidence="2 3" key="1">
    <citation type="submission" date="2024-01" db="EMBL/GenBank/DDBJ databases">
        <title>Pedobacter sp. nov., isolated from fresh soil.</title>
        <authorList>
            <person name="Le N.T.T."/>
        </authorList>
    </citation>
    <scope>NUCLEOTIDE SEQUENCE [LARGE SCALE GENOMIC DNA]</scope>
    <source>
        <strain evidence="2 3">KR3-3</strain>
    </source>
</reference>
<comment type="caution">
    <text evidence="2">The sequence shown here is derived from an EMBL/GenBank/DDBJ whole genome shotgun (WGS) entry which is preliminary data.</text>
</comment>
<keyword evidence="3" id="KW-1185">Reference proteome</keyword>
<gene>
    <name evidence="2" type="ORF">VRU48_01640</name>
</gene>
<sequence length="51" mass="5911">MNRKKLPFALLLVLMATVQPACKHEQMDTRKLYLKYLKSHSRKTANTAGQH</sequence>
<feature type="chain" id="PRO_5046709094" evidence="1">
    <location>
        <begin position="24"/>
        <end position="51"/>
    </location>
</feature>
<name>A0ABU7I321_9SPHI</name>
<dbReference type="Proteomes" id="UP001336835">
    <property type="component" value="Unassembled WGS sequence"/>
</dbReference>
<evidence type="ECO:0000313" key="2">
    <source>
        <dbReference type="EMBL" id="MEE1943789.1"/>
    </source>
</evidence>
<protein>
    <submittedName>
        <fullName evidence="2">Uncharacterized protein</fullName>
    </submittedName>
</protein>
<dbReference type="RefSeq" id="WP_330106189.1">
    <property type="nucleotide sequence ID" value="NZ_JAZDQT010000001.1"/>
</dbReference>
<keyword evidence="1" id="KW-0732">Signal</keyword>
<accession>A0ABU7I321</accession>